<evidence type="ECO:0000256" key="2">
    <source>
        <dbReference type="ARBA" id="ARBA00023015"/>
    </source>
</evidence>
<evidence type="ECO:0000256" key="4">
    <source>
        <dbReference type="ARBA" id="ARBA00023163"/>
    </source>
</evidence>
<dbReference type="Proteomes" id="UP001345219">
    <property type="component" value="Chromosome 10"/>
</dbReference>
<dbReference type="Pfam" id="PF03106">
    <property type="entry name" value="WRKY"/>
    <property type="match status" value="1"/>
</dbReference>
<reference evidence="8 9" key="1">
    <citation type="journal article" date="2023" name="Hortic Res">
        <title>Pangenome of water caltrop reveals structural variations and asymmetric subgenome divergence after allopolyploidization.</title>
        <authorList>
            <person name="Zhang X."/>
            <person name="Chen Y."/>
            <person name="Wang L."/>
            <person name="Yuan Y."/>
            <person name="Fang M."/>
            <person name="Shi L."/>
            <person name="Lu R."/>
            <person name="Comes H.P."/>
            <person name="Ma Y."/>
            <person name="Chen Y."/>
            <person name="Huang G."/>
            <person name="Zhou Y."/>
            <person name="Zheng Z."/>
            <person name="Qiu Y."/>
        </authorList>
    </citation>
    <scope>NUCLEOTIDE SEQUENCE [LARGE SCALE GENOMIC DNA]</scope>
    <source>
        <tissue evidence="8">Roots</tissue>
    </source>
</reference>
<dbReference type="GO" id="GO:0043565">
    <property type="term" value="F:sequence-specific DNA binding"/>
    <property type="evidence" value="ECO:0007669"/>
    <property type="project" value="InterPro"/>
</dbReference>
<comment type="subcellular location">
    <subcellularLocation>
        <location evidence="1">Nucleus</location>
    </subcellularLocation>
</comment>
<feature type="compositionally biased region" description="Polar residues" evidence="6">
    <location>
        <begin position="238"/>
        <end position="257"/>
    </location>
</feature>
<feature type="domain" description="WRKY" evidence="7">
    <location>
        <begin position="140"/>
        <end position="208"/>
    </location>
</feature>
<evidence type="ECO:0000259" key="7">
    <source>
        <dbReference type="PROSITE" id="PS50811"/>
    </source>
</evidence>
<evidence type="ECO:0000256" key="6">
    <source>
        <dbReference type="SAM" id="MobiDB-lite"/>
    </source>
</evidence>
<feature type="region of interest" description="Disordered" evidence="6">
    <location>
        <begin position="36"/>
        <end position="64"/>
    </location>
</feature>
<name>A0AAN7GH43_9MYRT</name>
<feature type="region of interest" description="Disordered" evidence="6">
    <location>
        <begin position="88"/>
        <end position="128"/>
    </location>
</feature>
<dbReference type="PANTHER" id="PTHR31282">
    <property type="entry name" value="WRKY TRANSCRIPTION FACTOR 21-RELATED"/>
    <property type="match status" value="1"/>
</dbReference>
<dbReference type="GO" id="GO:0003700">
    <property type="term" value="F:DNA-binding transcription factor activity"/>
    <property type="evidence" value="ECO:0007669"/>
    <property type="project" value="InterPro"/>
</dbReference>
<gene>
    <name evidence="8" type="ORF">SAY87_012213</name>
</gene>
<comment type="caution">
    <text evidence="8">The sequence shown here is derived from an EMBL/GenBank/DDBJ whole genome shotgun (WGS) entry which is preliminary data.</text>
</comment>
<dbReference type="AlphaFoldDB" id="A0AAN7GH43"/>
<dbReference type="SUPFAM" id="SSF118290">
    <property type="entry name" value="WRKY DNA-binding domain"/>
    <property type="match status" value="1"/>
</dbReference>
<evidence type="ECO:0000256" key="5">
    <source>
        <dbReference type="ARBA" id="ARBA00023242"/>
    </source>
</evidence>
<keyword evidence="4" id="KW-0804">Transcription</keyword>
<keyword evidence="5" id="KW-0539">Nucleus</keyword>
<evidence type="ECO:0000256" key="1">
    <source>
        <dbReference type="ARBA" id="ARBA00004123"/>
    </source>
</evidence>
<evidence type="ECO:0000256" key="3">
    <source>
        <dbReference type="ARBA" id="ARBA00023125"/>
    </source>
</evidence>
<accession>A0AAN7GH43</accession>
<keyword evidence="9" id="KW-1185">Reference proteome</keyword>
<evidence type="ECO:0000313" key="9">
    <source>
        <dbReference type="Proteomes" id="UP001345219"/>
    </source>
</evidence>
<dbReference type="Gene3D" id="2.20.25.80">
    <property type="entry name" value="WRKY domain"/>
    <property type="match status" value="1"/>
</dbReference>
<keyword evidence="3" id="KW-0238">DNA-binding</keyword>
<dbReference type="InterPro" id="IPR003657">
    <property type="entry name" value="WRKY_dom"/>
</dbReference>
<dbReference type="GO" id="GO:0005634">
    <property type="term" value="C:nucleus"/>
    <property type="evidence" value="ECO:0007669"/>
    <property type="project" value="UniProtKB-SubCell"/>
</dbReference>
<organism evidence="8 9">
    <name type="scientific">Trapa incisa</name>
    <dbReference type="NCBI Taxonomy" id="236973"/>
    <lineage>
        <taxon>Eukaryota</taxon>
        <taxon>Viridiplantae</taxon>
        <taxon>Streptophyta</taxon>
        <taxon>Embryophyta</taxon>
        <taxon>Tracheophyta</taxon>
        <taxon>Spermatophyta</taxon>
        <taxon>Magnoliopsida</taxon>
        <taxon>eudicotyledons</taxon>
        <taxon>Gunneridae</taxon>
        <taxon>Pentapetalae</taxon>
        <taxon>rosids</taxon>
        <taxon>malvids</taxon>
        <taxon>Myrtales</taxon>
        <taxon>Lythraceae</taxon>
        <taxon>Trapa</taxon>
    </lineage>
</organism>
<evidence type="ECO:0000313" key="8">
    <source>
        <dbReference type="EMBL" id="KAK4745901.1"/>
    </source>
</evidence>
<sequence>MYTANDPTRETLSAAIQHLQRGQYAAKRLRDLMSTLSSGSMKPLKEEEDGGGFGDGGRRSSPPATAADLVRDVIQSFNSTLMFLNSGGSDEVSQADAPPADCRKGAVKPEESEESCKSSVTGGSRGCYKRRKSSGSRIVVSNNHADDGHQWRKYGQKSILNNNFPRNYFRCTHKIDQGCRATKHVQKLSIEPPMYQTTYYGHHTCRNPVKAPQIILDESNPSDSSIILCFRAEKSPDTTAASGNGTHATNIPFSQPQVTPPNYAKLERTKEDSVSSEYGCFPTPNLTMFSSMTGSDQGEELSSDHSFHGDMDFVIDGIDFGDVLA</sequence>
<dbReference type="EMBL" id="JAXIOK010000021">
    <property type="protein sequence ID" value="KAK4745901.1"/>
    <property type="molecule type" value="Genomic_DNA"/>
</dbReference>
<dbReference type="InterPro" id="IPR044810">
    <property type="entry name" value="WRKY_plant"/>
</dbReference>
<proteinExistence type="predicted"/>
<keyword evidence="2" id="KW-0805">Transcription regulation</keyword>
<dbReference type="SMART" id="SM00774">
    <property type="entry name" value="WRKY"/>
    <property type="match status" value="1"/>
</dbReference>
<dbReference type="PROSITE" id="PS50811">
    <property type="entry name" value="WRKY"/>
    <property type="match status" value="1"/>
</dbReference>
<dbReference type="InterPro" id="IPR036576">
    <property type="entry name" value="WRKY_dom_sf"/>
</dbReference>
<feature type="compositionally biased region" description="Basic and acidic residues" evidence="6">
    <location>
        <begin position="101"/>
        <end position="116"/>
    </location>
</feature>
<protein>
    <recommendedName>
        <fullName evidence="7">WRKY domain-containing protein</fullName>
    </recommendedName>
</protein>
<feature type="region of interest" description="Disordered" evidence="6">
    <location>
        <begin position="238"/>
        <end position="260"/>
    </location>
</feature>